<dbReference type="AlphaFoldDB" id="A0A0F9C3S1"/>
<accession>A0A0F9C3S1</accession>
<reference evidence="1" key="1">
    <citation type="journal article" date="2015" name="Nature">
        <title>Complex archaea that bridge the gap between prokaryotes and eukaryotes.</title>
        <authorList>
            <person name="Spang A."/>
            <person name="Saw J.H."/>
            <person name="Jorgensen S.L."/>
            <person name="Zaremba-Niedzwiedzka K."/>
            <person name="Martijn J."/>
            <person name="Lind A.E."/>
            <person name="van Eijk R."/>
            <person name="Schleper C."/>
            <person name="Guy L."/>
            <person name="Ettema T.J."/>
        </authorList>
    </citation>
    <scope>NUCLEOTIDE SEQUENCE</scope>
</reference>
<protein>
    <submittedName>
        <fullName evidence="1">Uncharacterized protein</fullName>
    </submittedName>
</protein>
<evidence type="ECO:0000313" key="1">
    <source>
        <dbReference type="EMBL" id="KKL28850.1"/>
    </source>
</evidence>
<sequence length="56" mass="6498">MNQLSPKQKNMIDDIIRSANPLFFGKLSKLLGLPFPATLEEKERLIKSILRAWEEK</sequence>
<name>A0A0F9C3S1_9ZZZZ</name>
<proteinExistence type="predicted"/>
<dbReference type="EMBL" id="LAZR01034951">
    <property type="protein sequence ID" value="KKL28850.1"/>
    <property type="molecule type" value="Genomic_DNA"/>
</dbReference>
<organism evidence="1">
    <name type="scientific">marine sediment metagenome</name>
    <dbReference type="NCBI Taxonomy" id="412755"/>
    <lineage>
        <taxon>unclassified sequences</taxon>
        <taxon>metagenomes</taxon>
        <taxon>ecological metagenomes</taxon>
    </lineage>
</organism>
<comment type="caution">
    <text evidence="1">The sequence shown here is derived from an EMBL/GenBank/DDBJ whole genome shotgun (WGS) entry which is preliminary data.</text>
</comment>
<gene>
    <name evidence="1" type="ORF">LCGC14_2371030</name>
</gene>